<evidence type="ECO:0000313" key="6">
    <source>
        <dbReference type="EMBL" id="ADU34508.1"/>
    </source>
</evidence>
<dbReference type="InterPro" id="IPR050950">
    <property type="entry name" value="HTH-type_LysR_regulators"/>
</dbReference>
<dbReference type="InterPro" id="IPR005119">
    <property type="entry name" value="LysR_subst-bd"/>
</dbReference>
<evidence type="ECO:0000256" key="3">
    <source>
        <dbReference type="ARBA" id="ARBA00023125"/>
    </source>
</evidence>
<dbReference type="PANTHER" id="PTHR30419:SF8">
    <property type="entry name" value="NITROGEN ASSIMILATION TRANSCRIPTIONAL ACTIVATOR-RELATED"/>
    <property type="match status" value="1"/>
</dbReference>
<dbReference type="FunFam" id="1.10.10.10:FF:000001">
    <property type="entry name" value="LysR family transcriptional regulator"/>
    <property type="match status" value="1"/>
</dbReference>
<dbReference type="Gene3D" id="1.10.10.10">
    <property type="entry name" value="Winged helix-like DNA-binding domain superfamily/Winged helix DNA-binding domain"/>
    <property type="match status" value="1"/>
</dbReference>
<dbReference type="OrthoDB" id="9106612at2"/>
<reference evidence="7" key="1">
    <citation type="submission" date="2010-12" db="EMBL/GenBank/DDBJ databases">
        <title>Complete sequence of Variovorax paradoxus EPS.</title>
        <authorList>
            <consortium name="US DOE Joint Genome Institute"/>
            <person name="Lucas S."/>
            <person name="Copeland A."/>
            <person name="Lapidus A."/>
            <person name="Cheng J.-F."/>
            <person name="Goodwin L."/>
            <person name="Pitluck S."/>
            <person name="Teshima H."/>
            <person name="Detter J.C."/>
            <person name="Han C."/>
            <person name="Tapia R."/>
            <person name="Land M."/>
            <person name="Hauser L."/>
            <person name="Kyrpides N."/>
            <person name="Ivanova N."/>
            <person name="Ovchinnikova G."/>
            <person name="Orwin P."/>
            <person name="Han J.-I.G."/>
            <person name="Woyke T."/>
        </authorList>
    </citation>
    <scope>NUCLEOTIDE SEQUENCE [LARGE SCALE GENOMIC DNA]</scope>
    <source>
        <strain evidence="7">EPS</strain>
    </source>
</reference>
<dbReference type="GO" id="GO:0003700">
    <property type="term" value="F:DNA-binding transcription factor activity"/>
    <property type="evidence" value="ECO:0007669"/>
    <property type="project" value="InterPro"/>
</dbReference>
<dbReference type="KEGG" id="vpe:Varpa_0286"/>
<dbReference type="SUPFAM" id="SSF53850">
    <property type="entry name" value="Periplasmic binding protein-like II"/>
    <property type="match status" value="1"/>
</dbReference>
<dbReference type="InterPro" id="IPR036390">
    <property type="entry name" value="WH_DNA-bd_sf"/>
</dbReference>
<dbReference type="STRING" id="595537.Varpa_0286"/>
<dbReference type="Pfam" id="PF00126">
    <property type="entry name" value="HTH_1"/>
    <property type="match status" value="1"/>
</dbReference>
<dbReference type="InterPro" id="IPR036388">
    <property type="entry name" value="WH-like_DNA-bd_sf"/>
</dbReference>
<evidence type="ECO:0000256" key="1">
    <source>
        <dbReference type="ARBA" id="ARBA00009437"/>
    </source>
</evidence>
<dbReference type="GO" id="GO:0005829">
    <property type="term" value="C:cytosol"/>
    <property type="evidence" value="ECO:0007669"/>
    <property type="project" value="TreeGrafter"/>
</dbReference>
<dbReference type="AlphaFoldDB" id="E6V1E4"/>
<dbReference type="InterPro" id="IPR000847">
    <property type="entry name" value="LysR_HTH_N"/>
</dbReference>
<dbReference type="RefSeq" id="WP_013538754.1">
    <property type="nucleotide sequence ID" value="NC_014931.1"/>
</dbReference>
<accession>E6V1E4</accession>
<dbReference type="Proteomes" id="UP000008917">
    <property type="component" value="Chromosome"/>
</dbReference>
<proteinExistence type="inferred from homology"/>
<protein>
    <submittedName>
        <fullName evidence="6">Transcriptional regulator, LysR family</fullName>
    </submittedName>
</protein>
<dbReference type="HOGENOM" id="CLU_039613_6_0_4"/>
<dbReference type="PANTHER" id="PTHR30419">
    <property type="entry name" value="HTH-TYPE TRANSCRIPTIONAL REGULATOR YBHD"/>
    <property type="match status" value="1"/>
</dbReference>
<dbReference type="eggNOG" id="COG0583">
    <property type="taxonomic scope" value="Bacteria"/>
</dbReference>
<keyword evidence="4" id="KW-0804">Transcription</keyword>
<gene>
    <name evidence="6" type="ordered locus">Varpa_0286</name>
</gene>
<dbReference type="Pfam" id="PF03466">
    <property type="entry name" value="LysR_substrate"/>
    <property type="match status" value="1"/>
</dbReference>
<evidence type="ECO:0000256" key="4">
    <source>
        <dbReference type="ARBA" id="ARBA00023163"/>
    </source>
</evidence>
<comment type="similarity">
    <text evidence="1">Belongs to the LysR transcriptional regulatory family.</text>
</comment>
<name>E6V1E4_VARPE</name>
<evidence type="ECO:0000313" key="7">
    <source>
        <dbReference type="Proteomes" id="UP000008917"/>
    </source>
</evidence>
<dbReference type="SUPFAM" id="SSF46785">
    <property type="entry name" value="Winged helix' DNA-binding domain"/>
    <property type="match status" value="1"/>
</dbReference>
<dbReference type="EMBL" id="CP002417">
    <property type="protein sequence ID" value="ADU34508.1"/>
    <property type="molecule type" value="Genomic_DNA"/>
</dbReference>
<keyword evidence="3" id="KW-0238">DNA-binding</keyword>
<organism evidence="6 7">
    <name type="scientific">Variovorax paradoxus (strain EPS)</name>
    <dbReference type="NCBI Taxonomy" id="595537"/>
    <lineage>
        <taxon>Bacteria</taxon>
        <taxon>Pseudomonadati</taxon>
        <taxon>Pseudomonadota</taxon>
        <taxon>Betaproteobacteria</taxon>
        <taxon>Burkholderiales</taxon>
        <taxon>Comamonadaceae</taxon>
        <taxon>Variovorax</taxon>
    </lineage>
</organism>
<evidence type="ECO:0000259" key="5">
    <source>
        <dbReference type="PROSITE" id="PS50931"/>
    </source>
</evidence>
<evidence type="ECO:0000256" key="2">
    <source>
        <dbReference type="ARBA" id="ARBA00023015"/>
    </source>
</evidence>
<keyword evidence="2" id="KW-0805">Transcription regulation</keyword>
<dbReference type="PRINTS" id="PR00039">
    <property type="entry name" value="HTHLYSR"/>
</dbReference>
<sequence>MNLSTRQMRAFLQVARLGNFTRAAEQAHITQAGLSILIREMEKQLGCRLFDRTTRVVTLTPAGRRLLPVVERLVTDLDDVAAQLGAEGDEARQTLRIAATPLVSSHLLPQVFNTFRQAHPQVSLRLFDADLRDVEAMVTAGDADMGLGFFFKAAAGLERTPVGRFHLMRVASSSADEVDEAPAIGTAPWSALRSAELIGLPPGNPIQKVIDQHLVATIGRADAQRPTFNFFGTLISMVEAGFGTAVMPTFALAACRRHRVRTDVLVKPKVGLDFYRIAKRGTHETEAMQAFVATLEKALPALSR</sequence>
<dbReference type="Gene3D" id="3.40.190.290">
    <property type="match status" value="1"/>
</dbReference>
<dbReference type="PROSITE" id="PS50931">
    <property type="entry name" value="HTH_LYSR"/>
    <property type="match status" value="1"/>
</dbReference>
<feature type="domain" description="HTH lysR-type" evidence="5">
    <location>
        <begin position="1"/>
        <end position="60"/>
    </location>
</feature>
<reference evidence="6 7" key="2">
    <citation type="journal article" date="2013" name="Genome Announc.">
        <title>Genome of the Root-Associated Plant Growth-Promoting Bacterium Variovorax paradoxus Strain EPS.</title>
        <authorList>
            <person name="Han J.I."/>
            <person name="Spain J.C."/>
            <person name="Leadbetter J.R."/>
            <person name="Ovchinnikova G."/>
            <person name="Goodwin L.A."/>
            <person name="Han C.S."/>
            <person name="Woyke T."/>
            <person name="Davenport K.W."/>
            <person name="Orwin P.M."/>
        </authorList>
    </citation>
    <scope>NUCLEOTIDE SEQUENCE [LARGE SCALE GENOMIC DNA]</scope>
    <source>
        <strain evidence="6 7">EPS</strain>
    </source>
</reference>
<dbReference type="GO" id="GO:0003677">
    <property type="term" value="F:DNA binding"/>
    <property type="evidence" value="ECO:0007669"/>
    <property type="project" value="UniProtKB-KW"/>
</dbReference>